<feature type="domain" description="Type 4 fimbrial biogenesis protein PilX N-terminal" evidence="3">
    <location>
        <begin position="8"/>
        <end position="58"/>
    </location>
</feature>
<evidence type="ECO:0000313" key="4">
    <source>
        <dbReference type="EMBL" id="MDR7377402.1"/>
    </source>
</evidence>
<protein>
    <submittedName>
        <fullName evidence="4">Type IV pilus assembly protein PilX</fullName>
    </submittedName>
</protein>
<name>A0ABU2C836_9BURK</name>
<dbReference type="EMBL" id="JAVDXT010000002">
    <property type="protein sequence ID" value="MDR7377402.1"/>
    <property type="molecule type" value="Genomic_DNA"/>
</dbReference>
<dbReference type="Pfam" id="PF14341">
    <property type="entry name" value="PilX_N"/>
    <property type="match status" value="1"/>
</dbReference>
<dbReference type="RefSeq" id="WP_310373076.1">
    <property type="nucleotide sequence ID" value="NZ_JAVDXT010000002.1"/>
</dbReference>
<keyword evidence="1" id="KW-0175">Coiled coil</keyword>
<dbReference type="Proteomes" id="UP001180487">
    <property type="component" value="Unassembled WGS sequence"/>
</dbReference>
<evidence type="ECO:0000259" key="2">
    <source>
        <dbReference type="Pfam" id="PF13681"/>
    </source>
</evidence>
<gene>
    <name evidence="4" type="ORF">J2X19_002081</name>
</gene>
<dbReference type="InterPro" id="IPR025205">
    <property type="entry name" value="PilX/PilW_C"/>
</dbReference>
<feature type="coiled-coil region" evidence="1">
    <location>
        <begin position="43"/>
        <end position="70"/>
    </location>
</feature>
<sequence length="230" mass="25086">MQPAKSQQGVALVMVLLFLLAITGLTVWAARQSMLGEGMARNQQDMEIARQAAESALRDAERDIENAGLNVANWAVNPSLLAGRSCSRIARRLIAIDFTSNCAKGLCQRTDAQYASYQWSTADITTGGEPWWPSTRGGQWVNDFNGSTVTKPGRTPVDSNNCETFTGGVPLGTYTGAAPIKGVAVQPEYLIEYFKRSVPGQQEKDIYRITARGFGYTSRTQVVVQSIFLP</sequence>
<feature type="domain" description="PilX/PilW C-terminal" evidence="2">
    <location>
        <begin position="105"/>
        <end position="229"/>
    </location>
</feature>
<dbReference type="InterPro" id="IPR025746">
    <property type="entry name" value="PilX_N_dom"/>
</dbReference>
<evidence type="ECO:0000256" key="1">
    <source>
        <dbReference type="SAM" id="Coils"/>
    </source>
</evidence>
<proteinExistence type="predicted"/>
<dbReference type="Pfam" id="PF13681">
    <property type="entry name" value="PilX"/>
    <property type="match status" value="1"/>
</dbReference>
<organism evidence="4 5">
    <name type="scientific">Rhodoferax ferrireducens</name>
    <dbReference type="NCBI Taxonomy" id="192843"/>
    <lineage>
        <taxon>Bacteria</taxon>
        <taxon>Pseudomonadati</taxon>
        <taxon>Pseudomonadota</taxon>
        <taxon>Betaproteobacteria</taxon>
        <taxon>Burkholderiales</taxon>
        <taxon>Comamonadaceae</taxon>
        <taxon>Rhodoferax</taxon>
    </lineage>
</organism>
<keyword evidence="5" id="KW-1185">Reference proteome</keyword>
<comment type="caution">
    <text evidence="4">The sequence shown here is derived from an EMBL/GenBank/DDBJ whole genome shotgun (WGS) entry which is preliminary data.</text>
</comment>
<accession>A0ABU2C836</accession>
<evidence type="ECO:0000313" key="5">
    <source>
        <dbReference type="Proteomes" id="UP001180487"/>
    </source>
</evidence>
<evidence type="ECO:0000259" key="3">
    <source>
        <dbReference type="Pfam" id="PF14341"/>
    </source>
</evidence>
<reference evidence="4 5" key="1">
    <citation type="submission" date="2023-07" db="EMBL/GenBank/DDBJ databases">
        <title>Sorghum-associated microbial communities from plants grown in Nebraska, USA.</title>
        <authorList>
            <person name="Schachtman D."/>
        </authorList>
    </citation>
    <scope>NUCLEOTIDE SEQUENCE [LARGE SCALE GENOMIC DNA]</scope>
    <source>
        <strain evidence="4 5">BE313</strain>
    </source>
</reference>